<dbReference type="GO" id="GO:0003700">
    <property type="term" value="F:DNA-binding transcription factor activity"/>
    <property type="evidence" value="ECO:0007669"/>
    <property type="project" value="InterPro"/>
</dbReference>
<dbReference type="SMART" id="SM00347">
    <property type="entry name" value="HTH_MARR"/>
    <property type="match status" value="1"/>
</dbReference>
<dbReference type="GO" id="GO:0003677">
    <property type="term" value="F:DNA binding"/>
    <property type="evidence" value="ECO:0007669"/>
    <property type="project" value="UniProtKB-KW"/>
</dbReference>
<dbReference type="Proteomes" id="UP000256488">
    <property type="component" value="Unassembled WGS sequence"/>
</dbReference>
<keyword evidence="1" id="KW-0805">Transcription regulation</keyword>
<dbReference type="PANTHER" id="PTHR42756:SF1">
    <property type="entry name" value="TRANSCRIPTIONAL REPRESSOR OF EMRAB OPERON"/>
    <property type="match status" value="1"/>
</dbReference>
<evidence type="ECO:0000313" key="5">
    <source>
        <dbReference type="EMBL" id="RFA32237.1"/>
    </source>
</evidence>
<evidence type="ECO:0000256" key="1">
    <source>
        <dbReference type="ARBA" id="ARBA00023015"/>
    </source>
</evidence>
<dbReference type="InterPro" id="IPR036388">
    <property type="entry name" value="WH-like_DNA-bd_sf"/>
</dbReference>
<dbReference type="InterPro" id="IPR036390">
    <property type="entry name" value="WH_DNA-bd_sf"/>
</dbReference>
<keyword evidence="2" id="KW-0238">DNA-binding</keyword>
<evidence type="ECO:0000256" key="2">
    <source>
        <dbReference type="ARBA" id="ARBA00023125"/>
    </source>
</evidence>
<dbReference type="InterPro" id="IPR000835">
    <property type="entry name" value="HTH_MarR-typ"/>
</dbReference>
<comment type="caution">
    <text evidence="5">The sequence shown here is derived from an EMBL/GenBank/DDBJ whole genome shotgun (WGS) entry which is preliminary data.</text>
</comment>
<evidence type="ECO:0000259" key="4">
    <source>
        <dbReference type="PROSITE" id="PS50995"/>
    </source>
</evidence>
<dbReference type="PROSITE" id="PS50995">
    <property type="entry name" value="HTH_MARR_2"/>
    <property type="match status" value="1"/>
</dbReference>
<dbReference type="InterPro" id="IPR023187">
    <property type="entry name" value="Tscrpt_reg_MarR-type_CS"/>
</dbReference>
<feature type="domain" description="HTH marR-type" evidence="4">
    <location>
        <begin position="5"/>
        <end position="137"/>
    </location>
</feature>
<dbReference type="AlphaFoldDB" id="A0A3E0WJG1"/>
<evidence type="ECO:0000313" key="6">
    <source>
        <dbReference type="Proteomes" id="UP000256488"/>
    </source>
</evidence>
<gene>
    <name evidence="5" type="ORF">CAI16_18600</name>
</gene>
<dbReference type="PROSITE" id="PS01117">
    <property type="entry name" value="HTH_MARR_1"/>
    <property type="match status" value="1"/>
</dbReference>
<name>A0A3E0WJG1_9BACI</name>
<accession>A0A3E0WJG1</accession>
<sequence length="147" mass="17082">MKKWNQSYGFLLGKVLQQMESQFAEGLIPFKINARQYGVLLFIQGNPYSSQKIISENLQIDRTTMVSHIDHLETLGFVERTKNPNDRRSYSLVITEKGKDVLNSRWEFLNNVELEVLAPLNANERQLLKDLLVKVWSHYRKTGGSRL</sequence>
<keyword evidence="3" id="KW-0804">Transcription</keyword>
<protein>
    <submittedName>
        <fullName evidence="5">Transcriptional regulator</fullName>
    </submittedName>
</protein>
<dbReference type="EMBL" id="NFZX01000072">
    <property type="protein sequence ID" value="RFA32237.1"/>
    <property type="molecule type" value="Genomic_DNA"/>
</dbReference>
<dbReference type="SUPFAM" id="SSF46785">
    <property type="entry name" value="Winged helix' DNA-binding domain"/>
    <property type="match status" value="1"/>
</dbReference>
<dbReference type="PANTHER" id="PTHR42756">
    <property type="entry name" value="TRANSCRIPTIONAL REGULATOR, MARR"/>
    <property type="match status" value="1"/>
</dbReference>
<dbReference type="Gene3D" id="1.10.10.10">
    <property type="entry name" value="Winged helix-like DNA-binding domain superfamily/Winged helix DNA-binding domain"/>
    <property type="match status" value="1"/>
</dbReference>
<dbReference type="PRINTS" id="PR00598">
    <property type="entry name" value="HTHMARR"/>
</dbReference>
<dbReference type="RefSeq" id="WP_116279580.1">
    <property type="nucleotide sequence ID" value="NZ_NFZX01000072.1"/>
</dbReference>
<evidence type="ECO:0000256" key="3">
    <source>
        <dbReference type="ARBA" id="ARBA00023163"/>
    </source>
</evidence>
<dbReference type="Pfam" id="PF12802">
    <property type="entry name" value="MarR_2"/>
    <property type="match status" value="1"/>
</dbReference>
<organism evidence="5 6">
    <name type="scientific">Virgibacillus dokdonensis</name>
    <dbReference type="NCBI Taxonomy" id="302167"/>
    <lineage>
        <taxon>Bacteria</taxon>
        <taxon>Bacillati</taxon>
        <taxon>Bacillota</taxon>
        <taxon>Bacilli</taxon>
        <taxon>Bacillales</taxon>
        <taxon>Bacillaceae</taxon>
        <taxon>Virgibacillus</taxon>
    </lineage>
</organism>
<reference evidence="5 6" key="1">
    <citation type="submission" date="2017-05" db="EMBL/GenBank/DDBJ databases">
        <title>Virgibacillus sp. AK90 isolated from a saltern of Kakinada, India.</title>
        <authorList>
            <person name="Gupta V."/>
            <person name="Sidhu C."/>
            <person name="Korpole S."/>
            <person name="Pinnaka A.K."/>
        </authorList>
    </citation>
    <scope>NUCLEOTIDE SEQUENCE [LARGE SCALE GENOMIC DNA]</scope>
    <source>
        <strain evidence="5 6">AK90</strain>
    </source>
</reference>
<proteinExistence type="predicted"/>